<dbReference type="InterPro" id="IPR010499">
    <property type="entry name" value="AraC_E-bd"/>
</dbReference>
<sequence>MQLQLIQQIRTNNFDDEQVMDKIKTMWQEASKELTEHTSDIYGVYYDYESDYKGDYSLGVGILGDETPVIAISPSENYKVFPVDHKDEQGIMKAWSKIWKLEEEGTLHRVYTVDFEKYAPNGEIEIHIAVKE</sequence>
<dbReference type="InterPro" id="IPR011256">
    <property type="entry name" value="Reg_factor_effector_dom_sf"/>
</dbReference>
<dbReference type="AlphaFoldDB" id="A0A2V3W416"/>
<name>A0A2V3W416_9BACI</name>
<comment type="caution">
    <text evidence="2">The sequence shown here is derived from an EMBL/GenBank/DDBJ whole genome shotgun (WGS) entry which is preliminary data.</text>
</comment>
<dbReference type="Pfam" id="PF14526">
    <property type="entry name" value="Cass2"/>
    <property type="match status" value="1"/>
</dbReference>
<protein>
    <submittedName>
        <fullName evidence="2">Putative transcriptional regulator YdeE</fullName>
    </submittedName>
</protein>
<dbReference type="Gene3D" id="3.20.80.10">
    <property type="entry name" value="Regulatory factor, effector binding domain"/>
    <property type="match status" value="1"/>
</dbReference>
<feature type="domain" description="AraC effector-binding" evidence="1">
    <location>
        <begin position="1"/>
        <end position="131"/>
    </location>
</feature>
<reference evidence="2 3" key="1">
    <citation type="submission" date="2018-05" db="EMBL/GenBank/DDBJ databases">
        <title>Genomic Encyclopedia of Type Strains, Phase IV (KMG-IV): sequencing the most valuable type-strain genomes for metagenomic binning, comparative biology and taxonomic classification.</title>
        <authorList>
            <person name="Goeker M."/>
        </authorList>
    </citation>
    <scope>NUCLEOTIDE SEQUENCE [LARGE SCALE GENOMIC DNA]</scope>
    <source>
        <strain evidence="2 3">DSM 28556</strain>
    </source>
</reference>
<dbReference type="InterPro" id="IPR053182">
    <property type="entry name" value="YobU-like_regulator"/>
</dbReference>
<accession>A0A2V3W416</accession>
<dbReference type="SMART" id="SM00871">
    <property type="entry name" value="AraC_E_bind"/>
    <property type="match status" value="1"/>
</dbReference>
<evidence type="ECO:0000259" key="1">
    <source>
        <dbReference type="SMART" id="SM00871"/>
    </source>
</evidence>
<dbReference type="Proteomes" id="UP000247978">
    <property type="component" value="Unassembled WGS sequence"/>
</dbReference>
<dbReference type="OrthoDB" id="3173400at2"/>
<dbReference type="PANTHER" id="PTHR36444:SF2">
    <property type="entry name" value="TRANSCRIPTIONAL REGULATOR PROTEIN YOBU-RELATED"/>
    <property type="match status" value="1"/>
</dbReference>
<dbReference type="RefSeq" id="WP_110394755.1">
    <property type="nucleotide sequence ID" value="NZ_JBHUHB010000001.1"/>
</dbReference>
<dbReference type="InterPro" id="IPR029441">
    <property type="entry name" value="Cass2"/>
</dbReference>
<evidence type="ECO:0000313" key="2">
    <source>
        <dbReference type="EMBL" id="PXW87924.1"/>
    </source>
</evidence>
<gene>
    <name evidence="2" type="ORF">DFR56_10472</name>
</gene>
<dbReference type="EMBL" id="QJJQ01000004">
    <property type="protein sequence ID" value="PXW87924.1"/>
    <property type="molecule type" value="Genomic_DNA"/>
</dbReference>
<keyword evidence="3" id="KW-1185">Reference proteome</keyword>
<dbReference type="PANTHER" id="PTHR36444">
    <property type="entry name" value="TRANSCRIPTIONAL REGULATOR PROTEIN YOBU-RELATED"/>
    <property type="match status" value="1"/>
</dbReference>
<proteinExistence type="predicted"/>
<organism evidence="2 3">
    <name type="scientific">Pseudogracilibacillus auburnensis</name>
    <dbReference type="NCBI Taxonomy" id="1494959"/>
    <lineage>
        <taxon>Bacteria</taxon>
        <taxon>Bacillati</taxon>
        <taxon>Bacillota</taxon>
        <taxon>Bacilli</taxon>
        <taxon>Bacillales</taxon>
        <taxon>Bacillaceae</taxon>
        <taxon>Pseudogracilibacillus</taxon>
    </lineage>
</organism>
<dbReference type="SUPFAM" id="SSF55136">
    <property type="entry name" value="Probable bacterial effector-binding domain"/>
    <property type="match status" value="1"/>
</dbReference>
<evidence type="ECO:0000313" key="3">
    <source>
        <dbReference type="Proteomes" id="UP000247978"/>
    </source>
</evidence>